<dbReference type="AlphaFoldDB" id="A0A2P8DF83"/>
<protein>
    <submittedName>
        <fullName evidence="3">Peptide/nickel transport system substrate-binding protein</fullName>
    </submittedName>
</protein>
<dbReference type="GO" id="GO:0043190">
    <property type="term" value="C:ATP-binding cassette (ABC) transporter complex"/>
    <property type="evidence" value="ECO:0007669"/>
    <property type="project" value="InterPro"/>
</dbReference>
<organism evidence="3 4">
    <name type="scientific">Murinocardiopsis flavida</name>
    <dbReference type="NCBI Taxonomy" id="645275"/>
    <lineage>
        <taxon>Bacteria</taxon>
        <taxon>Bacillati</taxon>
        <taxon>Actinomycetota</taxon>
        <taxon>Actinomycetes</taxon>
        <taxon>Streptosporangiales</taxon>
        <taxon>Nocardiopsidaceae</taxon>
        <taxon>Murinocardiopsis</taxon>
    </lineage>
</organism>
<dbReference type="PIRSF" id="PIRSF002741">
    <property type="entry name" value="MppA"/>
    <property type="match status" value="1"/>
</dbReference>
<dbReference type="GO" id="GO:0015833">
    <property type="term" value="P:peptide transport"/>
    <property type="evidence" value="ECO:0007669"/>
    <property type="project" value="TreeGrafter"/>
</dbReference>
<evidence type="ECO:0000313" key="4">
    <source>
        <dbReference type="Proteomes" id="UP000240542"/>
    </source>
</evidence>
<proteinExistence type="predicted"/>
<sequence>MRESAAHTSAPSTASGPVRAISAALLAVAALTACSPLVDPKEVAQEERSVVDAPLRDGGELVIGLDAEPDALDPSLSTTLVGRQIFSAMCEKLYDVDRDLRVVPQLAAAAPELSDDGLTLTIPLRDDGVLFNDGTPFDAGAVAQSLRRHIELPGSVRGTELDAVEKVEAAGDDTVVLRLSRPDAGLPATLADRAGMVMSPAALDEHGADFARDPVCVGPFDYTERVAQDRVVLDRSDHYYGADEVRLDRVVYKGIPDDNIRLANLRSGQLDLVMEVGPNDVAQVADEAGLELLNQPSLQYMGMTVNIANADGVGKKPRQVEGALAEHDELRTAMSLALDRETINEVVFSGVYQPACGPIPPISPYATEATLACPDFDPDRARALVEESGVDTPVPVEVMIPNDPTNLLLGQVIQAMAGDVGFDVTLRPTEFASSVAAGQAGDFEAYVQGWSGRVDPNGNIGQFFVTGGGNNYSGTDDPEVNALIEDAAAETDPDRRGDLYDELVPELRERNSIIYLYRNRIYNAHRSDVAGIEVYPDGLMRVGRAGHVAEGG</sequence>
<keyword evidence="4" id="KW-1185">Reference proteome</keyword>
<gene>
    <name evidence="3" type="ORF">CLV63_11331</name>
</gene>
<comment type="caution">
    <text evidence="3">The sequence shown here is derived from an EMBL/GenBank/DDBJ whole genome shotgun (WGS) entry which is preliminary data.</text>
</comment>
<evidence type="ECO:0000313" key="3">
    <source>
        <dbReference type="EMBL" id="PSK95868.1"/>
    </source>
</evidence>
<dbReference type="InterPro" id="IPR030678">
    <property type="entry name" value="Peptide/Ni-bd"/>
</dbReference>
<dbReference type="EMBL" id="PYGA01000013">
    <property type="protein sequence ID" value="PSK95868.1"/>
    <property type="molecule type" value="Genomic_DNA"/>
</dbReference>
<dbReference type="InterPro" id="IPR039424">
    <property type="entry name" value="SBP_5"/>
</dbReference>
<name>A0A2P8DF83_9ACTN</name>
<keyword evidence="1" id="KW-0732">Signal</keyword>
<dbReference type="PANTHER" id="PTHR30290:SF38">
    <property type="entry name" value="D,D-DIPEPTIDE-BINDING PERIPLASMIC PROTEIN DDPA-RELATED"/>
    <property type="match status" value="1"/>
</dbReference>
<dbReference type="Pfam" id="PF00496">
    <property type="entry name" value="SBP_bac_5"/>
    <property type="match status" value="1"/>
</dbReference>
<dbReference type="InterPro" id="IPR000914">
    <property type="entry name" value="SBP_5_dom"/>
</dbReference>
<accession>A0A2P8DF83</accession>
<reference evidence="3 4" key="1">
    <citation type="submission" date="2018-03" db="EMBL/GenBank/DDBJ databases">
        <title>Genomic Encyclopedia of Archaeal and Bacterial Type Strains, Phase II (KMG-II): from individual species to whole genera.</title>
        <authorList>
            <person name="Goeker M."/>
        </authorList>
    </citation>
    <scope>NUCLEOTIDE SEQUENCE [LARGE SCALE GENOMIC DNA]</scope>
    <source>
        <strain evidence="3 4">DSM 45312</strain>
    </source>
</reference>
<dbReference type="Proteomes" id="UP000240542">
    <property type="component" value="Unassembled WGS sequence"/>
</dbReference>
<evidence type="ECO:0000256" key="1">
    <source>
        <dbReference type="ARBA" id="ARBA00022729"/>
    </source>
</evidence>
<dbReference type="RefSeq" id="WP_211301358.1">
    <property type="nucleotide sequence ID" value="NZ_PYGA01000013.1"/>
</dbReference>
<evidence type="ECO:0000259" key="2">
    <source>
        <dbReference type="Pfam" id="PF00496"/>
    </source>
</evidence>
<dbReference type="Gene3D" id="3.40.190.10">
    <property type="entry name" value="Periplasmic binding protein-like II"/>
    <property type="match status" value="1"/>
</dbReference>
<dbReference type="Gene3D" id="3.90.76.10">
    <property type="entry name" value="Dipeptide-binding Protein, Domain 1"/>
    <property type="match status" value="1"/>
</dbReference>
<dbReference type="PROSITE" id="PS51257">
    <property type="entry name" value="PROKAR_LIPOPROTEIN"/>
    <property type="match status" value="1"/>
</dbReference>
<dbReference type="GO" id="GO:1904680">
    <property type="term" value="F:peptide transmembrane transporter activity"/>
    <property type="evidence" value="ECO:0007669"/>
    <property type="project" value="TreeGrafter"/>
</dbReference>
<dbReference type="PANTHER" id="PTHR30290">
    <property type="entry name" value="PERIPLASMIC BINDING COMPONENT OF ABC TRANSPORTER"/>
    <property type="match status" value="1"/>
</dbReference>
<dbReference type="Gene3D" id="3.10.105.10">
    <property type="entry name" value="Dipeptide-binding Protein, Domain 3"/>
    <property type="match status" value="1"/>
</dbReference>
<dbReference type="SUPFAM" id="SSF53850">
    <property type="entry name" value="Periplasmic binding protein-like II"/>
    <property type="match status" value="1"/>
</dbReference>
<dbReference type="GO" id="GO:0042597">
    <property type="term" value="C:periplasmic space"/>
    <property type="evidence" value="ECO:0007669"/>
    <property type="project" value="UniProtKB-ARBA"/>
</dbReference>
<feature type="domain" description="Solute-binding protein family 5" evidence="2">
    <location>
        <begin position="102"/>
        <end position="470"/>
    </location>
</feature>